<dbReference type="EMBL" id="SKCS01000445">
    <property type="protein sequence ID" value="TNN06924.1"/>
    <property type="molecule type" value="Genomic_DNA"/>
</dbReference>
<evidence type="ECO:0000256" key="1">
    <source>
        <dbReference type="PROSITE-ProRule" id="PRU00103"/>
    </source>
</evidence>
<dbReference type="GO" id="GO:0051604">
    <property type="term" value="P:protein maturation"/>
    <property type="evidence" value="ECO:0007669"/>
    <property type="project" value="UniProtKB-UniRule"/>
</dbReference>
<keyword evidence="2" id="KW-0234">DNA repair</keyword>
<keyword evidence="2" id="KW-0227">DNA damage</keyword>
<evidence type="ECO:0000313" key="5">
    <source>
        <dbReference type="EMBL" id="TNN06924.1"/>
    </source>
</evidence>
<name>A0A4Z2CS62_SCHJA</name>
<keyword evidence="2" id="KW-0539">Nucleus</keyword>
<dbReference type="GO" id="GO:0016226">
    <property type="term" value="P:iron-sulfur cluster assembly"/>
    <property type="evidence" value="ECO:0007669"/>
    <property type="project" value="UniProtKB-UniRule"/>
</dbReference>
<evidence type="ECO:0000256" key="2">
    <source>
        <dbReference type="RuleBase" id="RU367072"/>
    </source>
</evidence>
<comment type="subunit">
    <text evidence="2">Component of the CIA complex.</text>
</comment>
<feature type="repeat" description="HEAT" evidence="1">
    <location>
        <begin position="1181"/>
        <end position="1209"/>
    </location>
</feature>
<reference evidence="5 6" key="1">
    <citation type="submission" date="2019-03" db="EMBL/GenBank/DDBJ databases">
        <title>An improved genome assembly of the fluke Schistosoma japonicum.</title>
        <authorList>
            <person name="Hu W."/>
            <person name="Luo F."/>
            <person name="Yin M."/>
            <person name="Mo X."/>
            <person name="Sun C."/>
            <person name="Wu Q."/>
            <person name="Zhu B."/>
            <person name="Xiang M."/>
            <person name="Wang J."/>
            <person name="Wang Y."/>
            <person name="Zhang T."/>
            <person name="Xu B."/>
            <person name="Zheng H."/>
            <person name="Feng Z."/>
        </authorList>
    </citation>
    <scope>NUCLEOTIDE SEQUENCE [LARGE SCALE GENOMIC DNA]</scope>
    <source>
        <strain evidence="5">HuSjv2</strain>
        <tissue evidence="5">Worms</tissue>
    </source>
</reference>
<dbReference type="InterPro" id="IPR029240">
    <property type="entry name" value="MMS19_N"/>
</dbReference>
<feature type="chain" id="PRO_5021444332" description="MMS19 nucleotide excision repair protein" evidence="3">
    <location>
        <begin position="23"/>
        <end position="1209"/>
    </location>
</feature>
<evidence type="ECO:0000256" key="3">
    <source>
        <dbReference type="SAM" id="SignalP"/>
    </source>
</evidence>
<dbReference type="PROSITE" id="PS50077">
    <property type="entry name" value="HEAT_REPEAT"/>
    <property type="match status" value="1"/>
</dbReference>
<dbReference type="STRING" id="6182.A0A4Z2CS62"/>
<proteinExistence type="inferred from homology"/>
<evidence type="ECO:0000259" key="4">
    <source>
        <dbReference type="Pfam" id="PF14500"/>
    </source>
</evidence>
<comment type="similarity">
    <text evidence="2">Belongs to the MET18/MMS19 family.</text>
</comment>
<organism evidence="5 6">
    <name type="scientific">Schistosoma japonicum</name>
    <name type="common">Blood fluke</name>
    <dbReference type="NCBI Taxonomy" id="6182"/>
    <lineage>
        <taxon>Eukaryota</taxon>
        <taxon>Metazoa</taxon>
        <taxon>Spiralia</taxon>
        <taxon>Lophotrochozoa</taxon>
        <taxon>Platyhelminthes</taxon>
        <taxon>Trematoda</taxon>
        <taxon>Digenea</taxon>
        <taxon>Strigeidida</taxon>
        <taxon>Schistosomatoidea</taxon>
        <taxon>Schistosomatidae</taxon>
        <taxon>Schistosoma</taxon>
    </lineage>
</organism>
<dbReference type="GO" id="GO:0097361">
    <property type="term" value="C:cytosolic [4Fe-4S] assembly targeting complex"/>
    <property type="evidence" value="ECO:0007669"/>
    <property type="project" value="UniProtKB-UniRule"/>
</dbReference>
<keyword evidence="3" id="KW-0732">Signal</keyword>
<dbReference type="Proteomes" id="UP000311919">
    <property type="component" value="Unassembled WGS sequence"/>
</dbReference>
<dbReference type="GO" id="GO:0005634">
    <property type="term" value="C:nucleus"/>
    <property type="evidence" value="ECO:0007669"/>
    <property type="project" value="UniProtKB-SubCell"/>
</dbReference>
<dbReference type="AlphaFoldDB" id="A0A4Z2CS62"/>
<feature type="domain" description="MMS19 N-terminal" evidence="4">
    <location>
        <begin position="20"/>
        <end position="270"/>
    </location>
</feature>
<comment type="function">
    <text evidence="2">Key component of the cytosolic iron-sulfur protein assembly (CIA) complex, a multiprotein complex that mediates the incorporation of iron-sulfur cluster into apoproteins specifically involved in DNA metabolism and genomic integrity. In the CIA complex, MMS19 acts as an adapter between early-acting CIA components and a subset of cellular target iron-sulfur proteins.</text>
</comment>
<protein>
    <recommendedName>
        <fullName evidence="2">MMS19 nucleotide excision repair protein</fullName>
    </recommendedName>
</protein>
<dbReference type="PANTHER" id="PTHR12891">
    <property type="entry name" value="DNA REPAIR/TRANSCRIPTION PROTEIN MET18/MMS19"/>
    <property type="match status" value="1"/>
</dbReference>
<accession>A0A4Z2CS62</accession>
<keyword evidence="2" id="KW-0963">Cytoplasm</keyword>
<comment type="caution">
    <text evidence="5">The sequence shown here is derived from an EMBL/GenBank/DDBJ whole genome shotgun (WGS) entry which is preliminary data.</text>
</comment>
<dbReference type="Pfam" id="PF14500">
    <property type="entry name" value="MMS19_N"/>
    <property type="match status" value="1"/>
</dbReference>
<gene>
    <name evidence="5" type="ORF">EWB00_008075</name>
</gene>
<dbReference type="InterPro" id="IPR021133">
    <property type="entry name" value="HEAT_type_2"/>
</dbReference>
<comment type="subcellular location">
    <subcellularLocation>
        <location evidence="2">Cytoplasm</location>
        <location evidence="2">Cytoskeleton</location>
        <location evidence="2">Spindle</location>
    </subcellularLocation>
    <subcellularLocation>
        <location evidence="2">Nucleus</location>
    </subcellularLocation>
</comment>
<feature type="signal peptide" evidence="3">
    <location>
        <begin position="1"/>
        <end position="22"/>
    </location>
</feature>
<dbReference type="InterPro" id="IPR039920">
    <property type="entry name" value="MMS19"/>
</dbReference>
<dbReference type="GO" id="GO:0006281">
    <property type="term" value="P:DNA repair"/>
    <property type="evidence" value="ECO:0007669"/>
    <property type="project" value="UniProtKB-UniRule"/>
</dbReference>
<sequence>MVFVFFLIITFQMESLLDLIRSLESGLTNAKISSQKESMETLITGIKNIPPSNVTCKEIDHLIDFLSDRLSLADPNITNLILDGFLWLTKSKWYIDGCSMINPEQAKQIVQHGVFGHLTIQNLTKSGRLKVFQLLHYFLTGSQLSGIQSMESSFIKNYLIAIDEEKDPQILHLIFCINVIIIREFPSVIDFKEELFETISVYFPIDFSPPPGGGIAGITRDLLVSGLHQCLFAMRNITGHSLMLLICEKLESQWPNGQLDALSLLSDCLHGRVQCINDKDSYVASDKNPIDIRHISPFLGVIVPLLIKIGDKIEKRRDKTDLNTLALSCISGLVHAYSVQTNEKFQLEDFTLILLRSIGLLSNESNQRQPPSALMISTNITVDYVLESFKWAQNNILLSSVLFMYTIPRLCAPLSSDSVINSCDEVIITEKLKINIDELINWQSCICVLDKIFHSITEENLINALHYDQQLLKILNIIIINANFIINMIQECIPNSCNPTKPSTLTFNEKSIHFLICLCRLFYSLIKYTSSGNDSSPSSSSYVDSIINAICSTIQWLDKTLTNNNDNLFDYEVLRSIKDELLSFIPTIYNSCDLFVCKLDQFLFDYLTNCQLEQTVLNNPNCFTMDILKYCSCKNPSLLQKATEFILEKCNSIMLSLDSESTNNILGFQYWAESFSSLLYFICEYIIENSMDANTETDQSVVQSYLFGLCQNVKHFVNIMDHYSCCKNNEFILNEFNKMTFIFRIITSQCNSSEQTKLFDIYKHYFDEMDYSRAEMYFVTLGLFTILCGIIAGLRPDLITSKNPVQLLDFIMDNSKRFLCTLSSTITATNTSSISSSAFRCSTTISSIFAQTYASVLNKSDDTFALDITSRLSTSLDFFWSVTERDSSVELRTFICFWLLWSIRSLLSTLNAVDEDSGGNNYSYHKKWSDYLIQSIILKFDTTDDLWMSTFQNIVSSNDRILYLFSCLKQADRILLEYTKSTDCILSRFSHCCIEVDSYIQNVLKCFHNPVYHQLALLINHITPQSVDCEKVTNIFISFRNLMLTLYLKMAIRFPAEFLTDHFVNKIMRFALFAVTSCSDIECQLAGLKFISVVISGEFTKSFELLNIISENQANDLLENLPKLVHFSNGQEINKEVLNLEDETNINTLACSIRLITSRCLCNLIKLLPEQFINRHRDVNILPLLDQLVDDSNRYVRIEAVQARNLWLT</sequence>
<keyword evidence="2" id="KW-0206">Cytoskeleton</keyword>
<dbReference type="GO" id="GO:0005819">
    <property type="term" value="C:spindle"/>
    <property type="evidence" value="ECO:0007669"/>
    <property type="project" value="UniProtKB-SubCell"/>
</dbReference>
<evidence type="ECO:0000313" key="6">
    <source>
        <dbReference type="Proteomes" id="UP000311919"/>
    </source>
</evidence>
<keyword evidence="6" id="KW-1185">Reference proteome</keyword>
<dbReference type="PANTHER" id="PTHR12891:SF0">
    <property type="entry name" value="MMS19 NUCLEOTIDE EXCISION REPAIR PROTEIN HOMOLOG"/>
    <property type="match status" value="1"/>
</dbReference>
<dbReference type="OrthoDB" id="342900at2759"/>